<name>A0AAE4BLB6_9DEIO</name>
<accession>A0AAE4BLB6</accession>
<dbReference type="EMBL" id="JAVDQK010000005">
    <property type="protein sequence ID" value="MDR6218778.1"/>
    <property type="molecule type" value="Genomic_DNA"/>
</dbReference>
<dbReference type="RefSeq" id="WP_309853365.1">
    <property type="nucleotide sequence ID" value="NZ_JAVDQJ010000004.1"/>
</dbReference>
<gene>
    <name evidence="1" type="ORF">J2Y00_002375</name>
</gene>
<dbReference type="Proteomes" id="UP001185331">
    <property type="component" value="Unassembled WGS sequence"/>
</dbReference>
<protein>
    <submittedName>
        <fullName evidence="1">Uncharacterized protein</fullName>
    </submittedName>
</protein>
<comment type="caution">
    <text evidence="1">The sequence shown here is derived from an EMBL/GenBank/DDBJ whole genome shotgun (WGS) entry which is preliminary data.</text>
</comment>
<organism evidence="1 2">
    <name type="scientific">Deinococcus soli</name>
    <name type="common">ex Cha et al. 2016</name>
    <dbReference type="NCBI Taxonomy" id="1309411"/>
    <lineage>
        <taxon>Bacteria</taxon>
        <taxon>Thermotogati</taxon>
        <taxon>Deinococcota</taxon>
        <taxon>Deinococci</taxon>
        <taxon>Deinococcales</taxon>
        <taxon>Deinococcaceae</taxon>
        <taxon>Deinococcus</taxon>
    </lineage>
</organism>
<reference evidence="1" key="1">
    <citation type="submission" date="2023-07" db="EMBL/GenBank/DDBJ databases">
        <title>Sorghum-associated microbial communities from plants grown in Nebraska, USA.</title>
        <authorList>
            <person name="Schachtman D."/>
        </authorList>
    </citation>
    <scope>NUCLEOTIDE SEQUENCE</scope>
    <source>
        <strain evidence="1">BE330</strain>
    </source>
</reference>
<evidence type="ECO:0000313" key="1">
    <source>
        <dbReference type="EMBL" id="MDR6218778.1"/>
    </source>
</evidence>
<sequence length="154" mass="16193">MTKFLTLPTLLALTADPESDAERAQVLTDLSARMEVSGTATGLAGQIIGKAPSTAVTFECLYNEVADLANGWEIISITAVGMLDAAGADLLELSAVPGHDLARLLVQYARETHLLTLRDNLRSVPAAPLTPEQIAAIDADIPPEWSVVDTSTPG</sequence>
<proteinExistence type="predicted"/>
<dbReference type="AlphaFoldDB" id="A0AAE4BLB6"/>
<evidence type="ECO:0000313" key="2">
    <source>
        <dbReference type="Proteomes" id="UP001185331"/>
    </source>
</evidence>